<organism evidence="4 5">
    <name type="scientific">Arthrobacter crystallopoietes BAB-32</name>
    <dbReference type="NCBI Taxonomy" id="1246476"/>
    <lineage>
        <taxon>Bacteria</taxon>
        <taxon>Bacillati</taxon>
        <taxon>Actinomycetota</taxon>
        <taxon>Actinomycetes</taxon>
        <taxon>Micrococcales</taxon>
        <taxon>Micrococcaceae</taxon>
        <taxon>Crystallibacter</taxon>
    </lineage>
</organism>
<dbReference type="Gene3D" id="3.30.70.2390">
    <property type="match status" value="1"/>
</dbReference>
<dbReference type="RefSeq" id="WP_005267894.1">
    <property type="nucleotide sequence ID" value="NZ_ANPE02000081.1"/>
</dbReference>
<dbReference type="AlphaFoldDB" id="N1VAA6"/>
<keyword evidence="2" id="KW-1133">Transmembrane helix</keyword>
<evidence type="ECO:0000256" key="2">
    <source>
        <dbReference type="SAM" id="Phobius"/>
    </source>
</evidence>
<keyword evidence="2" id="KW-0472">Membrane</keyword>
<evidence type="ECO:0000256" key="1">
    <source>
        <dbReference type="SAM" id="MobiDB-lite"/>
    </source>
</evidence>
<protein>
    <recommendedName>
        <fullName evidence="3">LytR/CpsA/Psr regulator C-terminal domain-containing protein</fullName>
    </recommendedName>
</protein>
<gene>
    <name evidence="4" type="ORF">D477_005616</name>
</gene>
<feature type="region of interest" description="Disordered" evidence="1">
    <location>
        <begin position="200"/>
        <end position="224"/>
    </location>
</feature>
<reference evidence="4 5" key="1">
    <citation type="journal article" date="2013" name="Genome Announc.">
        <title>Draft Genome Sequence of Arthrobacter crystallopoietes Strain BAB-32, Revealing Genes for Bioremediation.</title>
        <authorList>
            <person name="Joshi M.N."/>
            <person name="Pandit A.S."/>
            <person name="Sharma A."/>
            <person name="Pandya R.V."/>
            <person name="Desai S.M."/>
            <person name="Saxena A.K."/>
            <person name="Bagatharia S.B."/>
        </authorList>
    </citation>
    <scope>NUCLEOTIDE SEQUENCE [LARGE SCALE GENOMIC DNA]</scope>
    <source>
        <strain evidence="4 5">BAB-32</strain>
    </source>
</reference>
<feature type="domain" description="LytR/CpsA/Psr regulator C-terminal" evidence="3">
    <location>
        <begin position="110"/>
        <end position="195"/>
    </location>
</feature>
<comment type="caution">
    <text evidence="4">The sequence shown here is derived from an EMBL/GenBank/DDBJ whole genome shotgun (WGS) entry which is preliminary data.</text>
</comment>
<dbReference type="EMBL" id="ANPE02000081">
    <property type="protein sequence ID" value="EMY35218.1"/>
    <property type="molecule type" value="Genomic_DNA"/>
</dbReference>
<accession>N1VAA6</accession>
<evidence type="ECO:0000313" key="5">
    <source>
        <dbReference type="Proteomes" id="UP000010729"/>
    </source>
</evidence>
<dbReference type="OrthoDB" id="4864198at2"/>
<keyword evidence="2" id="KW-0812">Transmembrane</keyword>
<name>N1VAA6_9MICC</name>
<dbReference type="InterPro" id="IPR027381">
    <property type="entry name" value="LytR/CpsA/Psr_C"/>
</dbReference>
<dbReference type="Pfam" id="PF13399">
    <property type="entry name" value="LytR_C"/>
    <property type="match status" value="1"/>
</dbReference>
<dbReference type="Proteomes" id="UP000010729">
    <property type="component" value="Unassembled WGS sequence"/>
</dbReference>
<feature type="transmembrane region" description="Helical" evidence="2">
    <location>
        <begin position="52"/>
        <end position="75"/>
    </location>
</feature>
<evidence type="ECO:0000313" key="4">
    <source>
        <dbReference type="EMBL" id="EMY35218.1"/>
    </source>
</evidence>
<evidence type="ECO:0000259" key="3">
    <source>
        <dbReference type="Pfam" id="PF13399"/>
    </source>
</evidence>
<sequence length="224" mass="24288">MTENGGPPPKPKRKPKDILRLRGQRIITEEDLDRTFPDDGEAGRLEIDGRRVLHGFVLVFLVFLLVAAVVAALAVMRGDLKIPGWDPPPIDTAPEVCPAGPFDYPDNGSFTVNVFNSTNREGLAGDVSGLLADRGYKVGEVASKEFTRTRITAAIISGPEGAANAFNLQRNIPGTEYRVDERTDASVDVILGEEFKELVPENRVDQTPGPLSCPQLSPEPTPSE</sequence>
<proteinExistence type="predicted"/>
<keyword evidence="5" id="KW-1185">Reference proteome</keyword>